<accession>A0A1H8HAP5</accession>
<dbReference type="GO" id="GO:0016787">
    <property type="term" value="F:hydrolase activity"/>
    <property type="evidence" value="ECO:0007669"/>
    <property type="project" value="UniProtKB-KW"/>
</dbReference>
<gene>
    <name evidence="2" type="ORF">SAMN04488134_101293</name>
</gene>
<sequence length="364" mass="41776">MLLKQNKSAIDWAELACQSLMKTYEPNELPPRQRWHYHQGVFLWSMLDLWQVTGKQSYFNYVKGYADGLIDQSGNLLFARGELDAIQAGLILYPLFDETGDHRYLLAASKLRHLYHTLNKTKEGGYWHKDKYPYQMWLDGLYMAGPFMVEFAQRFNEPDLIKDVLLQERLMRKYTKDNQSGLYFHGYDESKAAPWSMEAGHAPEIWGRALGWYVMVLTLFLDLLPEDNEVQAELRPVLSELIDAIMSYRDVETNLWYQVIDKGSDPNNWLESSCSALFIHAIAKSINRNYIDATYKAPILASYASLTDKFVKTSTEQGFTLEGICIGTSIGDYDFYLNRETCANDLHGVGAFVLASTEIAKLAE</sequence>
<dbReference type="PANTHER" id="PTHR33886">
    <property type="entry name" value="UNSATURATED RHAMNOGALACTURONAN HYDROLASE (EUROFUNG)"/>
    <property type="match status" value="1"/>
</dbReference>
<dbReference type="Proteomes" id="UP000199300">
    <property type="component" value="Unassembled WGS sequence"/>
</dbReference>
<evidence type="ECO:0000313" key="3">
    <source>
        <dbReference type="Proteomes" id="UP000199300"/>
    </source>
</evidence>
<dbReference type="Gene3D" id="1.50.10.10">
    <property type="match status" value="1"/>
</dbReference>
<dbReference type="InterPro" id="IPR010905">
    <property type="entry name" value="Glyco_hydro_88"/>
</dbReference>
<proteinExistence type="predicted"/>
<protein>
    <submittedName>
        <fullName evidence="2">Unsaturated rhamnogalacturonyl hydrolase</fullName>
    </submittedName>
</protein>
<keyword evidence="1 2" id="KW-0378">Hydrolase</keyword>
<dbReference type="GO" id="GO:0005975">
    <property type="term" value="P:carbohydrate metabolic process"/>
    <property type="evidence" value="ECO:0007669"/>
    <property type="project" value="InterPro"/>
</dbReference>
<reference evidence="2 3" key="1">
    <citation type="submission" date="2016-10" db="EMBL/GenBank/DDBJ databases">
        <authorList>
            <person name="de Groot N.N."/>
        </authorList>
    </citation>
    <scope>NUCLEOTIDE SEQUENCE [LARGE SCALE GENOMIC DNA]</scope>
    <source>
        <strain evidence="2 3">CGMCC 1.10434</strain>
    </source>
</reference>
<dbReference type="RefSeq" id="WP_091493958.1">
    <property type="nucleotide sequence ID" value="NZ_FODJ01000001.1"/>
</dbReference>
<dbReference type="InterPro" id="IPR008928">
    <property type="entry name" value="6-hairpin_glycosidase_sf"/>
</dbReference>
<dbReference type="OrthoDB" id="6381507at2"/>
<dbReference type="PANTHER" id="PTHR33886:SF8">
    <property type="entry name" value="UNSATURATED RHAMNOGALACTURONAN HYDROLASE (EUROFUNG)"/>
    <property type="match status" value="1"/>
</dbReference>
<evidence type="ECO:0000256" key="1">
    <source>
        <dbReference type="ARBA" id="ARBA00022801"/>
    </source>
</evidence>
<dbReference type="InterPro" id="IPR052043">
    <property type="entry name" value="PolySaccharide_Degr_Enz"/>
</dbReference>
<dbReference type="InterPro" id="IPR012341">
    <property type="entry name" value="6hp_glycosidase-like_sf"/>
</dbReference>
<dbReference type="EMBL" id="FODJ01000001">
    <property type="protein sequence ID" value="SEN53160.1"/>
    <property type="molecule type" value="Genomic_DNA"/>
</dbReference>
<dbReference type="Pfam" id="PF07470">
    <property type="entry name" value="Glyco_hydro_88"/>
    <property type="match status" value="1"/>
</dbReference>
<dbReference type="AlphaFoldDB" id="A0A1H8HAP5"/>
<name>A0A1H8HAP5_9BACI</name>
<keyword evidence="3" id="KW-1185">Reference proteome</keyword>
<dbReference type="SUPFAM" id="SSF48208">
    <property type="entry name" value="Six-hairpin glycosidases"/>
    <property type="match status" value="1"/>
</dbReference>
<evidence type="ECO:0000313" key="2">
    <source>
        <dbReference type="EMBL" id="SEN53160.1"/>
    </source>
</evidence>
<dbReference type="STRING" id="872970.SAMN04488134_101293"/>
<organism evidence="2 3">
    <name type="scientific">Amphibacillus marinus</name>
    <dbReference type="NCBI Taxonomy" id="872970"/>
    <lineage>
        <taxon>Bacteria</taxon>
        <taxon>Bacillati</taxon>
        <taxon>Bacillota</taxon>
        <taxon>Bacilli</taxon>
        <taxon>Bacillales</taxon>
        <taxon>Bacillaceae</taxon>
        <taxon>Amphibacillus</taxon>
    </lineage>
</organism>